<dbReference type="OrthoDB" id="3548056at2759"/>
<feature type="compositionally biased region" description="Acidic residues" evidence="1">
    <location>
        <begin position="138"/>
        <end position="151"/>
    </location>
</feature>
<evidence type="ECO:0000313" key="3">
    <source>
        <dbReference type="Proteomes" id="UP000018001"/>
    </source>
</evidence>
<feature type="compositionally biased region" description="Basic and acidic residues" evidence="1">
    <location>
        <begin position="100"/>
        <end position="120"/>
    </location>
</feature>
<feature type="compositionally biased region" description="Gly residues" evidence="1">
    <location>
        <begin position="121"/>
        <end position="132"/>
    </location>
</feature>
<sequence length="151" mass="16163">MRMRGMASPAAMAPPSNRLLDDDLFTVVAVEKQRNQSGPEEEQDLHDPKCKARLEHGAGLVQIDCRPVPLYACPEWAERDGDGTTIPVRAVLVGDEAKLVHAGDKGAEKAKVQKSHEDRGAPGGAEPDGGVDGPEHGDDGDDEEDEDVGWC</sequence>
<gene>
    <name evidence="2" type="ORF">PVAR5_4070</name>
</gene>
<comment type="caution">
    <text evidence="2">The sequence shown here is derived from an EMBL/GenBank/DDBJ whole genome shotgun (WGS) entry which is preliminary data.</text>
</comment>
<dbReference type="Proteomes" id="UP000018001">
    <property type="component" value="Unassembled WGS sequence"/>
</dbReference>
<feature type="region of interest" description="Disordered" evidence="1">
    <location>
        <begin position="100"/>
        <end position="151"/>
    </location>
</feature>
<accession>V5G3K1</accession>
<keyword evidence="3" id="KW-1185">Reference proteome</keyword>
<name>V5G3K1_BYSSN</name>
<dbReference type="HOGENOM" id="CLU_1731204_0_0_1"/>
<reference evidence="3" key="1">
    <citation type="journal article" date="2014" name="Genome Announc.">
        <title>Draft genome sequence of the formaldehyde-resistant fungus Byssochlamys spectabilis No. 5 (anamorph Paecilomyces variotii No. 5) (NBRC109023).</title>
        <authorList>
            <person name="Oka T."/>
            <person name="Ekino K."/>
            <person name="Fukuda K."/>
            <person name="Nomura Y."/>
        </authorList>
    </citation>
    <scope>NUCLEOTIDE SEQUENCE [LARGE SCALE GENOMIC DNA]</scope>
    <source>
        <strain evidence="3">No. 5 / NBRC 109023</strain>
    </source>
</reference>
<evidence type="ECO:0000256" key="1">
    <source>
        <dbReference type="SAM" id="MobiDB-lite"/>
    </source>
</evidence>
<proteinExistence type="predicted"/>
<dbReference type="InParanoid" id="V5G3K1"/>
<protein>
    <submittedName>
        <fullName evidence="2">Uncharacterized protein</fullName>
    </submittedName>
</protein>
<dbReference type="EMBL" id="BAUL01000127">
    <property type="protein sequence ID" value="GAD95427.1"/>
    <property type="molecule type" value="Genomic_DNA"/>
</dbReference>
<dbReference type="AlphaFoldDB" id="V5G3K1"/>
<organism evidence="2 3">
    <name type="scientific">Byssochlamys spectabilis (strain No. 5 / NBRC 109023)</name>
    <name type="common">Paecilomyces variotii</name>
    <dbReference type="NCBI Taxonomy" id="1356009"/>
    <lineage>
        <taxon>Eukaryota</taxon>
        <taxon>Fungi</taxon>
        <taxon>Dikarya</taxon>
        <taxon>Ascomycota</taxon>
        <taxon>Pezizomycotina</taxon>
        <taxon>Eurotiomycetes</taxon>
        <taxon>Eurotiomycetidae</taxon>
        <taxon>Eurotiales</taxon>
        <taxon>Thermoascaceae</taxon>
        <taxon>Paecilomyces</taxon>
    </lineage>
</organism>
<evidence type="ECO:0000313" key="2">
    <source>
        <dbReference type="EMBL" id="GAD95427.1"/>
    </source>
</evidence>